<reference evidence="2" key="1">
    <citation type="journal article" date="2019" name="Environ. Microbiol.">
        <title>Fungal ecological strategies reflected in gene transcription - a case study of two litter decomposers.</title>
        <authorList>
            <person name="Barbi F."/>
            <person name="Kohler A."/>
            <person name="Barry K."/>
            <person name="Baskaran P."/>
            <person name="Daum C."/>
            <person name="Fauchery L."/>
            <person name="Ihrmark K."/>
            <person name="Kuo A."/>
            <person name="LaButti K."/>
            <person name="Lipzen A."/>
            <person name="Morin E."/>
            <person name="Grigoriev I.V."/>
            <person name="Henrissat B."/>
            <person name="Lindahl B."/>
            <person name="Martin F."/>
        </authorList>
    </citation>
    <scope>NUCLEOTIDE SEQUENCE</scope>
    <source>
        <strain evidence="2">JB14</strain>
    </source>
</reference>
<protein>
    <submittedName>
        <fullName evidence="2">Uncharacterized protein</fullName>
    </submittedName>
</protein>
<feature type="coiled-coil region" evidence="1">
    <location>
        <begin position="21"/>
        <end position="55"/>
    </location>
</feature>
<evidence type="ECO:0000313" key="2">
    <source>
        <dbReference type="EMBL" id="KAE9398851.1"/>
    </source>
</evidence>
<proteinExistence type="predicted"/>
<accession>A0A6A4HML8</accession>
<organism evidence="2 3">
    <name type="scientific">Gymnopus androsaceus JB14</name>
    <dbReference type="NCBI Taxonomy" id="1447944"/>
    <lineage>
        <taxon>Eukaryota</taxon>
        <taxon>Fungi</taxon>
        <taxon>Dikarya</taxon>
        <taxon>Basidiomycota</taxon>
        <taxon>Agaricomycotina</taxon>
        <taxon>Agaricomycetes</taxon>
        <taxon>Agaricomycetidae</taxon>
        <taxon>Agaricales</taxon>
        <taxon>Marasmiineae</taxon>
        <taxon>Omphalotaceae</taxon>
        <taxon>Gymnopus</taxon>
    </lineage>
</organism>
<gene>
    <name evidence="2" type="ORF">BT96DRAFT_994552</name>
</gene>
<evidence type="ECO:0000256" key="1">
    <source>
        <dbReference type="SAM" id="Coils"/>
    </source>
</evidence>
<dbReference type="AlphaFoldDB" id="A0A6A4HML8"/>
<sequence>MSHYLFQTRIEEPIYLEPRDMSFLRTRVSEAETQAENFECQIRAYEAQISELMRHRDARLVEIASCRNILSPIRRMPLEILSKIFQLSCLPDDGTWSHRYNLSSKVYAICGVCVAWRKAFHGTPRLWTKLCLNRKKHHKAFWGEVEYIHEWISRSGSLPLDFYLDISLERGPIGVASQSPSSYLPILSLAPSSLPLLEDVSFNVVDLGYDDFPGKIDVFSKAPKLKHVEIDFFEPSILERLRLPMEQLTSLKINDCEDLELFSDNPVVYVDILGQCKNLVYLHIELPWDDAFIRSCNNISIFFPALKSLNIPCYETGDGLYILSCLTTPLLEDLTLQYCGQKSSDIVAEVTDFQRRSAFVLSSLTLDSFNGKEFTEHLITMLSLFPSVHSFRMEEIFGVNHLLRALTCVEGDLNSILLPKLTHLALNQQRIAIGDYQLELTRMVFSRWWLGEASDLGVDAYDVASHSNKLVRLKNLTLRGFHYNIALISELPGLEVYYEAPRANRE</sequence>
<dbReference type="Proteomes" id="UP000799118">
    <property type="component" value="Unassembled WGS sequence"/>
</dbReference>
<keyword evidence="3" id="KW-1185">Reference proteome</keyword>
<dbReference type="InterPro" id="IPR032675">
    <property type="entry name" value="LRR_dom_sf"/>
</dbReference>
<dbReference type="Gene3D" id="3.80.10.10">
    <property type="entry name" value="Ribonuclease Inhibitor"/>
    <property type="match status" value="1"/>
</dbReference>
<dbReference type="SUPFAM" id="SSF52047">
    <property type="entry name" value="RNI-like"/>
    <property type="match status" value="1"/>
</dbReference>
<evidence type="ECO:0000313" key="3">
    <source>
        <dbReference type="Proteomes" id="UP000799118"/>
    </source>
</evidence>
<keyword evidence="1" id="KW-0175">Coiled coil</keyword>
<name>A0A6A4HML8_9AGAR</name>
<dbReference type="EMBL" id="ML769477">
    <property type="protein sequence ID" value="KAE9398851.1"/>
    <property type="molecule type" value="Genomic_DNA"/>
</dbReference>
<dbReference type="OrthoDB" id="3268380at2759"/>